<dbReference type="EMBL" id="JBHSML010000002">
    <property type="protein sequence ID" value="MFC5514486.1"/>
    <property type="molecule type" value="Genomic_DNA"/>
</dbReference>
<dbReference type="SUPFAM" id="SSF53474">
    <property type="entry name" value="alpha/beta-Hydrolases"/>
    <property type="match status" value="1"/>
</dbReference>
<dbReference type="InterPro" id="IPR029058">
    <property type="entry name" value="AB_hydrolase_fold"/>
</dbReference>
<dbReference type="InterPro" id="IPR013094">
    <property type="entry name" value="AB_hydrolase_3"/>
</dbReference>
<feature type="domain" description="Alpha/beta hydrolase fold-3" evidence="2">
    <location>
        <begin position="44"/>
        <end position="237"/>
    </location>
</feature>
<protein>
    <submittedName>
        <fullName evidence="3">Alpha/beta hydrolase fold domain-containing protein</fullName>
    </submittedName>
</protein>
<dbReference type="InterPro" id="IPR050300">
    <property type="entry name" value="GDXG_lipolytic_enzyme"/>
</dbReference>
<dbReference type="Pfam" id="PF07859">
    <property type="entry name" value="Abhydrolase_3"/>
    <property type="match status" value="1"/>
</dbReference>
<accession>A0ABW0PPA0</accession>
<evidence type="ECO:0000256" key="1">
    <source>
        <dbReference type="ARBA" id="ARBA00022801"/>
    </source>
</evidence>
<proteinExistence type="predicted"/>
<dbReference type="PANTHER" id="PTHR48081:SF8">
    <property type="entry name" value="ALPHA_BETA HYDROLASE FOLD-3 DOMAIN-CONTAINING PROTEIN-RELATED"/>
    <property type="match status" value="1"/>
</dbReference>
<dbReference type="RefSeq" id="WP_266342520.1">
    <property type="nucleotide sequence ID" value="NZ_JAPKNH010000002.1"/>
</dbReference>
<evidence type="ECO:0000259" key="2">
    <source>
        <dbReference type="Pfam" id="PF07859"/>
    </source>
</evidence>
<evidence type="ECO:0000313" key="3">
    <source>
        <dbReference type="EMBL" id="MFC5514486.1"/>
    </source>
</evidence>
<dbReference type="Proteomes" id="UP001596150">
    <property type="component" value="Unassembled WGS sequence"/>
</dbReference>
<organism evidence="3 4">
    <name type="scientific">Kaistia terrae</name>
    <dbReference type="NCBI Taxonomy" id="537017"/>
    <lineage>
        <taxon>Bacteria</taxon>
        <taxon>Pseudomonadati</taxon>
        <taxon>Pseudomonadota</taxon>
        <taxon>Alphaproteobacteria</taxon>
        <taxon>Hyphomicrobiales</taxon>
        <taxon>Kaistiaceae</taxon>
        <taxon>Kaistia</taxon>
    </lineage>
</organism>
<keyword evidence="4" id="KW-1185">Reference proteome</keyword>
<sequence>MPTARATNVTTVDVRQVELEQVAGGRVSAHIYQSAELARCAPVLLYFHGGAFMRTGLEECPVARCFAATGAIVVVPDYNAPLGGVFPKPLEVGFSIFSTLARKCVGFGDRKSLLIVGGEESGANIAAAVALKARDHFASELDGQVLASPLLDPFMGSPSFRNSDDVGMRQHWENGWVHYLSGGICHPYAAPSLCSRLRDVAPALVLSSDDDPLLDEARGYAKHLTNAGVRVQQHTLPAGTGWPSIYGGNAGEASSWQDAAGRHFLSFTRELSTR</sequence>
<keyword evidence="1 3" id="KW-0378">Hydrolase</keyword>
<evidence type="ECO:0000313" key="4">
    <source>
        <dbReference type="Proteomes" id="UP001596150"/>
    </source>
</evidence>
<dbReference type="GO" id="GO:0016787">
    <property type="term" value="F:hydrolase activity"/>
    <property type="evidence" value="ECO:0007669"/>
    <property type="project" value="UniProtKB-KW"/>
</dbReference>
<reference evidence="4" key="1">
    <citation type="journal article" date="2019" name="Int. J. Syst. Evol. Microbiol.">
        <title>The Global Catalogue of Microorganisms (GCM) 10K type strain sequencing project: providing services to taxonomists for standard genome sequencing and annotation.</title>
        <authorList>
            <consortium name="The Broad Institute Genomics Platform"/>
            <consortium name="The Broad Institute Genome Sequencing Center for Infectious Disease"/>
            <person name="Wu L."/>
            <person name="Ma J."/>
        </authorList>
    </citation>
    <scope>NUCLEOTIDE SEQUENCE [LARGE SCALE GENOMIC DNA]</scope>
    <source>
        <strain evidence="4">KACC 12633</strain>
    </source>
</reference>
<comment type="caution">
    <text evidence="3">The sequence shown here is derived from an EMBL/GenBank/DDBJ whole genome shotgun (WGS) entry which is preliminary data.</text>
</comment>
<name>A0ABW0PPA0_9HYPH</name>
<dbReference type="Gene3D" id="3.40.50.1820">
    <property type="entry name" value="alpha/beta hydrolase"/>
    <property type="match status" value="1"/>
</dbReference>
<gene>
    <name evidence="3" type="ORF">ACFPP9_01795</name>
</gene>
<dbReference type="PANTHER" id="PTHR48081">
    <property type="entry name" value="AB HYDROLASE SUPERFAMILY PROTEIN C4A8.06C"/>
    <property type="match status" value="1"/>
</dbReference>